<dbReference type="RefSeq" id="WP_154407097.1">
    <property type="nucleotide sequence ID" value="NZ_JBGUUA010000005.1"/>
</dbReference>
<dbReference type="Gene3D" id="3.30.1330.20">
    <property type="entry name" value="Tubulin/FtsZ, C-terminal domain"/>
    <property type="match status" value="1"/>
</dbReference>
<keyword evidence="5" id="KW-0963">Cytoplasm</keyword>
<dbReference type="Pfam" id="PF00091">
    <property type="entry name" value="Tubulin"/>
    <property type="match status" value="1"/>
</dbReference>
<dbReference type="InterPro" id="IPR024757">
    <property type="entry name" value="FtsZ_C"/>
</dbReference>
<name>A0A6I2UIE5_9FIRM</name>
<dbReference type="PANTHER" id="PTHR30314">
    <property type="entry name" value="CELL DIVISION PROTEIN FTSZ-RELATED"/>
    <property type="match status" value="1"/>
</dbReference>
<sequence length="411" mass="43638">MAEVQNGIKGAVITIKIVGIGGGGNNVLRRLAKDGFDRNQLLAINTDVRQLKALEEDGIPCLLIGASSTRGRGTGGNVEKAQNAAIGDKEEIAKAIAGSDLVFLTAGMGKGVGTGAAPVVAKIAKDMGILTVGMVTLPFTHEGSRKMETAKAGVELLRRHMDALVVVNNDNIEKLPEFRRITVGETFSMVDEVLRQSIGSIVEMIETTGVVNVDFADVKTIFTQGSTSEAIMGTSLGRTALEAVQNAISSPLIEISVRGARGIIVNITGNSSLALEAVREANTFLCENTHPDVNNIFGLVVDEKLGNQVRATIIATDFDPKVLLEMQNQIKPIAFTGKEQQKPSLYGDKPPVTRGTLFGRQPVRQEGGSGLGSGAGAVQQPSVQNVNDVDVPEFMRKKNPAPLMFGRRDKN</sequence>
<comment type="subcellular location">
    <subcellularLocation>
        <location evidence="5">Cytoplasm</location>
    </subcellularLocation>
    <text evidence="5">Assembles at midcell at the inner surface of the cytoplasmic membrane.</text>
</comment>
<dbReference type="GO" id="GO:0005737">
    <property type="term" value="C:cytoplasm"/>
    <property type="evidence" value="ECO:0007669"/>
    <property type="project" value="UniProtKB-SubCell"/>
</dbReference>
<dbReference type="Gene3D" id="3.40.50.1440">
    <property type="entry name" value="Tubulin/FtsZ, GTPase domain"/>
    <property type="match status" value="1"/>
</dbReference>
<comment type="caution">
    <text evidence="9">The sequence shown here is derived from an EMBL/GenBank/DDBJ whole genome shotgun (WGS) entry which is preliminary data.</text>
</comment>
<dbReference type="Pfam" id="PF12327">
    <property type="entry name" value="FtsZ_C"/>
    <property type="match status" value="1"/>
</dbReference>
<feature type="binding site" evidence="5">
    <location>
        <position position="146"/>
    </location>
    <ligand>
        <name>GTP</name>
        <dbReference type="ChEBI" id="CHEBI:37565"/>
    </ligand>
</feature>
<keyword evidence="5" id="KW-0131">Cell cycle</keyword>
<dbReference type="InterPro" id="IPR018316">
    <property type="entry name" value="Tubulin/FtsZ_2-layer-sand-dom"/>
</dbReference>
<feature type="region of interest" description="Disordered" evidence="6">
    <location>
        <begin position="356"/>
        <end position="411"/>
    </location>
</feature>
<dbReference type="InterPro" id="IPR045061">
    <property type="entry name" value="FtsZ/CetZ"/>
</dbReference>
<dbReference type="SMART" id="SM00864">
    <property type="entry name" value="Tubulin"/>
    <property type="match status" value="1"/>
</dbReference>
<keyword evidence="10" id="KW-1185">Reference proteome</keyword>
<evidence type="ECO:0000313" key="9">
    <source>
        <dbReference type="EMBL" id="MSU08931.1"/>
    </source>
</evidence>
<keyword evidence="5 9" id="KW-0132">Cell division</keyword>
<dbReference type="SMART" id="SM00865">
    <property type="entry name" value="Tubulin_C"/>
    <property type="match status" value="1"/>
</dbReference>
<keyword evidence="3 5" id="KW-0342">GTP-binding</keyword>
<feature type="binding site" evidence="5">
    <location>
        <position position="191"/>
    </location>
    <ligand>
        <name>GTP</name>
        <dbReference type="ChEBI" id="CHEBI:37565"/>
    </ligand>
</feature>
<dbReference type="PRINTS" id="PR00423">
    <property type="entry name" value="CELLDVISFTSZ"/>
</dbReference>
<evidence type="ECO:0000256" key="5">
    <source>
        <dbReference type="HAMAP-Rule" id="MF_00909"/>
    </source>
</evidence>
<dbReference type="GeneID" id="96778864"/>
<dbReference type="GO" id="GO:0003924">
    <property type="term" value="F:GTPase activity"/>
    <property type="evidence" value="ECO:0007669"/>
    <property type="project" value="UniProtKB-UniRule"/>
</dbReference>
<dbReference type="SUPFAM" id="SSF52490">
    <property type="entry name" value="Tubulin nucleotide-binding domain-like"/>
    <property type="match status" value="1"/>
</dbReference>
<evidence type="ECO:0000259" key="8">
    <source>
        <dbReference type="SMART" id="SM00865"/>
    </source>
</evidence>
<dbReference type="GO" id="GO:0032153">
    <property type="term" value="C:cell division site"/>
    <property type="evidence" value="ECO:0007669"/>
    <property type="project" value="UniProtKB-UniRule"/>
</dbReference>
<dbReference type="InterPro" id="IPR036525">
    <property type="entry name" value="Tubulin/FtsZ_GTPase_sf"/>
</dbReference>
<dbReference type="CDD" id="cd02201">
    <property type="entry name" value="FtsZ_type1"/>
    <property type="match status" value="1"/>
</dbReference>
<gene>
    <name evidence="5" type="primary">ftsZ</name>
    <name evidence="9" type="ORF">FYJ84_08035</name>
</gene>
<dbReference type="InterPro" id="IPR037103">
    <property type="entry name" value="Tubulin/FtsZ-like_C"/>
</dbReference>
<protein>
    <recommendedName>
        <fullName evidence="5">Cell division protein FtsZ</fullName>
    </recommendedName>
</protein>
<keyword evidence="4 5" id="KW-0717">Septation</keyword>
<dbReference type="InterPro" id="IPR008280">
    <property type="entry name" value="Tub_FtsZ_C"/>
</dbReference>
<dbReference type="AlphaFoldDB" id="A0A6I2UIE5"/>
<feature type="binding site" evidence="5">
    <location>
        <position position="142"/>
    </location>
    <ligand>
        <name>GTP</name>
        <dbReference type="ChEBI" id="CHEBI:37565"/>
    </ligand>
</feature>
<evidence type="ECO:0000256" key="6">
    <source>
        <dbReference type="SAM" id="MobiDB-lite"/>
    </source>
</evidence>
<comment type="similarity">
    <text evidence="1 5">Belongs to the FtsZ family.</text>
</comment>
<dbReference type="EMBL" id="VUNR01000014">
    <property type="protein sequence ID" value="MSU08931.1"/>
    <property type="molecule type" value="Genomic_DNA"/>
</dbReference>
<reference evidence="9 10" key="1">
    <citation type="submission" date="2019-08" db="EMBL/GenBank/DDBJ databases">
        <title>In-depth cultivation of the pig gut microbiome towards novel bacterial diversity and tailored functional studies.</title>
        <authorList>
            <person name="Wylensek D."/>
            <person name="Hitch T.C.A."/>
            <person name="Clavel T."/>
        </authorList>
    </citation>
    <scope>NUCLEOTIDE SEQUENCE [LARGE SCALE GENOMIC DNA]</scope>
    <source>
        <strain evidence="9 10">WCA-693-APC-5D-A</strain>
    </source>
</reference>
<feature type="domain" description="Tubulin/FtsZ 2-layer sandwich" evidence="8">
    <location>
        <begin position="211"/>
        <end position="327"/>
    </location>
</feature>
<evidence type="ECO:0000256" key="1">
    <source>
        <dbReference type="ARBA" id="ARBA00009690"/>
    </source>
</evidence>
<evidence type="ECO:0000256" key="4">
    <source>
        <dbReference type="ARBA" id="ARBA00023210"/>
    </source>
</evidence>
<proteinExistence type="inferred from homology"/>
<comment type="subunit">
    <text evidence="5">Homodimer. Polymerizes to form a dynamic ring structure in a strictly GTP-dependent manner. Interacts directly with several other division proteins.</text>
</comment>
<accession>A0A6I2UIE5</accession>
<dbReference type="InterPro" id="IPR000158">
    <property type="entry name" value="Cell_div_FtsZ"/>
</dbReference>
<feature type="domain" description="Tubulin/FtsZ GTPase" evidence="7">
    <location>
        <begin position="14"/>
        <end position="209"/>
    </location>
</feature>
<dbReference type="SUPFAM" id="SSF55307">
    <property type="entry name" value="Tubulin C-terminal domain-like"/>
    <property type="match status" value="1"/>
</dbReference>
<comment type="function">
    <text evidence="5">Essential cell division protein that forms a contractile ring structure (Z ring) at the future cell division site. The regulation of the ring assembly controls the timing and the location of cell division. One of the functions of the FtsZ ring is to recruit other cell division proteins to the septum to produce a new cell wall between the dividing cells. Binds GTP and shows GTPase activity.</text>
</comment>
<evidence type="ECO:0000256" key="3">
    <source>
        <dbReference type="ARBA" id="ARBA00023134"/>
    </source>
</evidence>
<dbReference type="Proteomes" id="UP000433181">
    <property type="component" value="Unassembled WGS sequence"/>
</dbReference>
<evidence type="ECO:0000259" key="7">
    <source>
        <dbReference type="SMART" id="SM00864"/>
    </source>
</evidence>
<feature type="binding site" evidence="5">
    <location>
        <begin position="22"/>
        <end position="26"/>
    </location>
    <ligand>
        <name>GTP</name>
        <dbReference type="ChEBI" id="CHEBI:37565"/>
    </ligand>
</feature>
<comment type="caution">
    <text evidence="5">Lacks conserved residue(s) required for the propagation of feature annotation.</text>
</comment>
<dbReference type="PANTHER" id="PTHR30314:SF3">
    <property type="entry name" value="MITOCHONDRIAL DIVISION PROTEIN FSZA"/>
    <property type="match status" value="1"/>
</dbReference>
<dbReference type="GO" id="GO:0000917">
    <property type="term" value="P:division septum assembly"/>
    <property type="evidence" value="ECO:0007669"/>
    <property type="project" value="UniProtKB-KW"/>
</dbReference>
<evidence type="ECO:0000313" key="10">
    <source>
        <dbReference type="Proteomes" id="UP000433181"/>
    </source>
</evidence>
<keyword evidence="2 5" id="KW-0547">Nucleotide-binding</keyword>
<evidence type="ECO:0000256" key="2">
    <source>
        <dbReference type="ARBA" id="ARBA00022741"/>
    </source>
</evidence>
<dbReference type="GO" id="GO:0043093">
    <property type="term" value="P:FtsZ-dependent cytokinesis"/>
    <property type="evidence" value="ECO:0007669"/>
    <property type="project" value="UniProtKB-UniRule"/>
</dbReference>
<dbReference type="InterPro" id="IPR003008">
    <property type="entry name" value="Tubulin_FtsZ_GTPase"/>
</dbReference>
<dbReference type="GO" id="GO:0005525">
    <property type="term" value="F:GTP binding"/>
    <property type="evidence" value="ECO:0007669"/>
    <property type="project" value="UniProtKB-UniRule"/>
</dbReference>
<dbReference type="GO" id="GO:0051258">
    <property type="term" value="P:protein polymerization"/>
    <property type="evidence" value="ECO:0007669"/>
    <property type="project" value="UniProtKB-UniRule"/>
</dbReference>
<organism evidence="9 10">
    <name type="scientific">Anaerovibrio slackiae</name>
    <dbReference type="NCBI Taxonomy" id="2652309"/>
    <lineage>
        <taxon>Bacteria</taxon>
        <taxon>Bacillati</taxon>
        <taxon>Bacillota</taxon>
        <taxon>Negativicutes</taxon>
        <taxon>Selenomonadales</taxon>
        <taxon>Selenomonadaceae</taxon>
        <taxon>Anaerovibrio</taxon>
    </lineage>
</organism>
<dbReference type="HAMAP" id="MF_00909">
    <property type="entry name" value="FtsZ"/>
    <property type="match status" value="1"/>
</dbReference>